<organism evidence="2 3">
    <name type="scientific">Kockovaella imperatae</name>
    <dbReference type="NCBI Taxonomy" id="4999"/>
    <lineage>
        <taxon>Eukaryota</taxon>
        <taxon>Fungi</taxon>
        <taxon>Dikarya</taxon>
        <taxon>Basidiomycota</taxon>
        <taxon>Agaricomycotina</taxon>
        <taxon>Tremellomycetes</taxon>
        <taxon>Tremellales</taxon>
        <taxon>Cuniculitremaceae</taxon>
        <taxon>Kockovaella</taxon>
    </lineage>
</organism>
<feature type="region of interest" description="Disordered" evidence="1">
    <location>
        <begin position="409"/>
        <end position="534"/>
    </location>
</feature>
<dbReference type="EMBL" id="NBSH01000006">
    <property type="protein sequence ID" value="ORX37404.1"/>
    <property type="molecule type" value="Genomic_DNA"/>
</dbReference>
<name>A0A1Y1UIT0_9TREE</name>
<dbReference type="STRING" id="4999.A0A1Y1UIT0"/>
<evidence type="ECO:0000313" key="2">
    <source>
        <dbReference type="EMBL" id="ORX37404.1"/>
    </source>
</evidence>
<feature type="region of interest" description="Disordered" evidence="1">
    <location>
        <begin position="113"/>
        <end position="350"/>
    </location>
</feature>
<accession>A0A1Y1UIT0</accession>
<feature type="compositionally biased region" description="Low complexity" evidence="1">
    <location>
        <begin position="409"/>
        <end position="422"/>
    </location>
</feature>
<feature type="compositionally biased region" description="Polar residues" evidence="1">
    <location>
        <begin position="170"/>
        <end position="180"/>
    </location>
</feature>
<dbReference type="InParanoid" id="A0A1Y1UIT0"/>
<evidence type="ECO:0000313" key="3">
    <source>
        <dbReference type="Proteomes" id="UP000193218"/>
    </source>
</evidence>
<protein>
    <submittedName>
        <fullName evidence="2">Uncharacterized protein</fullName>
    </submittedName>
</protein>
<feature type="region of interest" description="Disordered" evidence="1">
    <location>
        <begin position="383"/>
        <end position="402"/>
    </location>
</feature>
<reference evidence="2 3" key="1">
    <citation type="submission" date="2017-03" db="EMBL/GenBank/DDBJ databases">
        <title>Widespread Adenine N6-methylation of Active Genes in Fungi.</title>
        <authorList>
            <consortium name="DOE Joint Genome Institute"/>
            <person name="Mondo S.J."/>
            <person name="Dannebaum R.O."/>
            <person name="Kuo R.C."/>
            <person name="Louie K.B."/>
            <person name="Bewick A.J."/>
            <person name="Labutti K."/>
            <person name="Haridas S."/>
            <person name="Kuo A."/>
            <person name="Salamov A."/>
            <person name="Ahrendt S.R."/>
            <person name="Lau R."/>
            <person name="Bowen B.P."/>
            <person name="Lipzen A."/>
            <person name="Sullivan W."/>
            <person name="Andreopoulos W.B."/>
            <person name="Clum A."/>
            <person name="Lindquist E."/>
            <person name="Daum C."/>
            <person name="Northen T.R."/>
            <person name="Ramamoorthy G."/>
            <person name="Schmitz R.J."/>
            <person name="Gryganskyi A."/>
            <person name="Culley D."/>
            <person name="Magnuson J."/>
            <person name="James T.Y."/>
            <person name="O'Malley M.A."/>
            <person name="Stajich J.E."/>
            <person name="Spatafora J.W."/>
            <person name="Visel A."/>
            <person name="Grigoriev I.V."/>
        </authorList>
    </citation>
    <scope>NUCLEOTIDE SEQUENCE [LARGE SCALE GENOMIC DNA]</scope>
    <source>
        <strain evidence="2 3">NRRL Y-17943</strain>
    </source>
</reference>
<dbReference type="AlphaFoldDB" id="A0A1Y1UIT0"/>
<gene>
    <name evidence="2" type="ORF">BD324DRAFT_448018</name>
</gene>
<dbReference type="GeneID" id="33554614"/>
<comment type="caution">
    <text evidence="2">The sequence shown here is derived from an EMBL/GenBank/DDBJ whole genome shotgun (WGS) entry which is preliminary data.</text>
</comment>
<feature type="compositionally biased region" description="Basic and acidic residues" evidence="1">
    <location>
        <begin position="249"/>
        <end position="263"/>
    </location>
</feature>
<proteinExistence type="predicted"/>
<feature type="region of interest" description="Disordered" evidence="1">
    <location>
        <begin position="71"/>
        <end position="101"/>
    </location>
</feature>
<dbReference type="RefSeq" id="XP_021871442.1">
    <property type="nucleotide sequence ID" value="XM_022012806.1"/>
</dbReference>
<feature type="compositionally biased region" description="Low complexity" evidence="1">
    <location>
        <begin position="430"/>
        <end position="449"/>
    </location>
</feature>
<keyword evidence="3" id="KW-1185">Reference proteome</keyword>
<feature type="region of interest" description="Disordered" evidence="1">
    <location>
        <begin position="1"/>
        <end position="53"/>
    </location>
</feature>
<feature type="compositionally biased region" description="Polar residues" evidence="1">
    <location>
        <begin position="504"/>
        <end position="530"/>
    </location>
</feature>
<dbReference type="OrthoDB" id="2596974at2759"/>
<evidence type="ECO:0000256" key="1">
    <source>
        <dbReference type="SAM" id="MobiDB-lite"/>
    </source>
</evidence>
<sequence length="599" mass="64462">MPIDPDAYMSGAIPTLSRGGGWLPSGSTGNSRRASDIDKPPSSPTCAPRASSGMSMDMFSGFWKSPMYGIGPGAPGGPVGSDHSKRFGSSRTVPPSPLGIKGTALYPSTINMSSGWAPRTNPASSTRLGHTMPSHAQRPTLHSRHSMPLPSDDTSAFTSSSSQHSIASPKRQTSSVPNSTRVRKGSEVWQGSSWEGGAGAPRPMTREPDYGAKSRHQSPYISSVQPHRRKAETLPSPPVPDELALAKKPLHETFDTRQHDHRLVIHSRKTSLDLKNTSHIPKETKRPSTSRRHTHQPLTLVQAEEDDLDPQNEFAPSTGRSLAVDHGSRSPMTRVDTTSRPPKLPHERSRSLTKIPLNDVQSPPTSPYIKLTRRQTRHSLQFTAPSHASPLYHHSSAGESRQRHVLMPHTSVPTAPSSSSPVPLHPTDPPAMDLSSLSSALPAISTPSSRQKQFPSPAIPRQAPLELQSPSNLGPRLAHEEPGYDPYSMHPAAPAPPRADRDILSTSITQNIDPPLSASTSSTAERSGTYTPIGYAGPTRPVAWNRDGPAMKTYGVAWKKHVDGLVLPNEPQGPRWIQARPPRSGVVIGGEWGQSGGGV</sequence>
<feature type="compositionally biased region" description="Low complexity" evidence="1">
    <location>
        <begin position="151"/>
        <end position="168"/>
    </location>
</feature>
<dbReference type="Proteomes" id="UP000193218">
    <property type="component" value="Unassembled WGS sequence"/>
</dbReference>